<proteinExistence type="predicted"/>
<feature type="domain" description="Uracil-DNA glycosylase-like" evidence="1">
    <location>
        <begin position="108"/>
        <end position="257"/>
    </location>
</feature>
<gene>
    <name evidence="2" type="ORF">SAMN05421827_102181</name>
</gene>
<evidence type="ECO:0000313" key="2">
    <source>
        <dbReference type="EMBL" id="SDF93760.1"/>
    </source>
</evidence>
<evidence type="ECO:0000259" key="1">
    <source>
        <dbReference type="Pfam" id="PF03167"/>
    </source>
</evidence>
<dbReference type="Proteomes" id="UP000199643">
    <property type="component" value="Unassembled WGS sequence"/>
</dbReference>
<dbReference type="InterPro" id="IPR005122">
    <property type="entry name" value="Uracil-DNA_glycosylase-like"/>
</dbReference>
<keyword evidence="3" id="KW-1185">Reference proteome</keyword>
<dbReference type="InterPro" id="IPR036895">
    <property type="entry name" value="Uracil-DNA_glycosylase-like_sf"/>
</dbReference>
<reference evidence="3" key="1">
    <citation type="submission" date="2016-10" db="EMBL/GenBank/DDBJ databases">
        <authorList>
            <person name="Varghese N."/>
            <person name="Submissions S."/>
        </authorList>
    </citation>
    <scope>NUCLEOTIDE SEQUENCE [LARGE SCALE GENOMIC DNA]</scope>
    <source>
        <strain evidence="3">DSM 17933</strain>
    </source>
</reference>
<evidence type="ECO:0000313" key="3">
    <source>
        <dbReference type="Proteomes" id="UP000199643"/>
    </source>
</evidence>
<dbReference type="OrthoDB" id="9799921at2"/>
<dbReference type="NCBIfam" id="TIGR04274">
    <property type="entry name" value="hypoxanDNAglyco"/>
    <property type="match status" value="1"/>
</dbReference>
<protein>
    <submittedName>
        <fullName evidence="2">Hypoxanthine-DNA glycosylase</fullName>
    </submittedName>
</protein>
<dbReference type="InterPro" id="IPR026353">
    <property type="entry name" value="Hypoxan-DNA_Glyclase"/>
</dbReference>
<name>A0A1G7Q842_9SPHI</name>
<dbReference type="STRING" id="405671.SAMN05421827_102181"/>
<dbReference type="RefSeq" id="WP_090497059.1">
    <property type="nucleotide sequence ID" value="NZ_FNCH01000002.1"/>
</dbReference>
<dbReference type="EMBL" id="FNCH01000002">
    <property type="protein sequence ID" value="SDF93760.1"/>
    <property type="molecule type" value="Genomic_DNA"/>
</dbReference>
<dbReference type="Gene3D" id="3.40.470.10">
    <property type="entry name" value="Uracil-DNA glycosylase-like domain"/>
    <property type="match status" value="1"/>
</dbReference>
<dbReference type="Pfam" id="PF03167">
    <property type="entry name" value="UDG"/>
    <property type="match status" value="1"/>
</dbReference>
<organism evidence="2 3">
    <name type="scientific">Pedobacter terrae</name>
    <dbReference type="NCBI Taxonomy" id="405671"/>
    <lineage>
        <taxon>Bacteria</taxon>
        <taxon>Pseudomonadati</taxon>
        <taxon>Bacteroidota</taxon>
        <taxon>Sphingobacteriia</taxon>
        <taxon>Sphingobacteriales</taxon>
        <taxon>Sphingobacteriaceae</taxon>
        <taxon>Pedobacter</taxon>
    </lineage>
</organism>
<dbReference type="CDD" id="cd10032">
    <property type="entry name" value="UDG-F6_HDG"/>
    <property type="match status" value="1"/>
</dbReference>
<sequence length="260" mass="29182">MKLHEAIEKLIRDNARAMTANQIAQALNFNGLYSKRDGSPIRPDQIMGRVNGHPLLFRVDRLNRPIQISLPHMAAGTIQGTKPTPPAIPAATNGTDRSTLFLKSSFPPVSDKQTKILILGSLPGDESLLRNEYYGNPQNRFWKVIAGLSGRQAPVNYEQKKQCLLGFGIGIWDVAHSAQRKSSLDSAIKNERPNDLRAFIDDHPLLHTIAFNGMKAERMFIKFFTKLPTMRYVLLPSTSSTYATMNVEKLCRIWAELLQL</sequence>
<dbReference type="AlphaFoldDB" id="A0A1G7Q842"/>
<dbReference type="SUPFAM" id="SSF52141">
    <property type="entry name" value="Uracil-DNA glycosylase-like"/>
    <property type="match status" value="1"/>
</dbReference>
<accession>A0A1G7Q842</accession>